<protein>
    <submittedName>
        <fullName evidence="2">Uncharacterized protein</fullName>
    </submittedName>
</protein>
<feature type="non-terminal residue" evidence="2">
    <location>
        <position position="62"/>
    </location>
</feature>
<keyword evidence="1" id="KW-0472">Membrane</keyword>
<comment type="caution">
    <text evidence="2">The sequence shown here is derived from an EMBL/GenBank/DDBJ whole genome shotgun (WGS) entry which is preliminary data.</text>
</comment>
<accession>A0A4R4SS24</accession>
<name>A0A4R4SS24_9ACTN</name>
<keyword evidence="1" id="KW-0812">Transmembrane</keyword>
<keyword evidence="1" id="KW-1133">Transmembrane helix</keyword>
<dbReference type="Proteomes" id="UP000295345">
    <property type="component" value="Unassembled WGS sequence"/>
</dbReference>
<evidence type="ECO:0000313" key="2">
    <source>
        <dbReference type="EMBL" id="TDC66828.1"/>
    </source>
</evidence>
<keyword evidence="3" id="KW-1185">Reference proteome</keyword>
<evidence type="ECO:0000256" key="1">
    <source>
        <dbReference type="SAM" id="Phobius"/>
    </source>
</evidence>
<organism evidence="2 3">
    <name type="scientific">Streptomyces hainanensis</name>
    <dbReference type="NCBI Taxonomy" id="402648"/>
    <lineage>
        <taxon>Bacteria</taxon>
        <taxon>Bacillati</taxon>
        <taxon>Actinomycetota</taxon>
        <taxon>Actinomycetes</taxon>
        <taxon>Kitasatosporales</taxon>
        <taxon>Streptomycetaceae</taxon>
        <taxon>Streptomyces</taxon>
    </lineage>
</organism>
<proteinExistence type="predicted"/>
<reference evidence="2 3" key="1">
    <citation type="submission" date="2019-03" db="EMBL/GenBank/DDBJ databases">
        <title>Draft genome sequences of novel Actinobacteria.</title>
        <authorList>
            <person name="Sahin N."/>
            <person name="Ay H."/>
            <person name="Saygin H."/>
        </authorList>
    </citation>
    <scope>NUCLEOTIDE SEQUENCE [LARGE SCALE GENOMIC DNA]</scope>
    <source>
        <strain evidence="2 3">DSM 41900</strain>
    </source>
</reference>
<evidence type="ECO:0000313" key="3">
    <source>
        <dbReference type="Proteomes" id="UP000295345"/>
    </source>
</evidence>
<dbReference type="AlphaFoldDB" id="A0A4R4SS24"/>
<sequence length="62" mass="6395">MGSGTARMVEGGVLLVGGGLLRFLGGDLELGWFEGAPLGLALMVIGGLQLLEGGWRLRRGRG</sequence>
<dbReference type="RefSeq" id="WP_207930572.1">
    <property type="nucleotide sequence ID" value="NZ_SMKI01000439.1"/>
</dbReference>
<dbReference type="EMBL" id="SMKI01000439">
    <property type="protein sequence ID" value="TDC66828.1"/>
    <property type="molecule type" value="Genomic_DNA"/>
</dbReference>
<feature type="transmembrane region" description="Helical" evidence="1">
    <location>
        <begin position="30"/>
        <end position="51"/>
    </location>
</feature>
<gene>
    <name evidence="2" type="ORF">E1283_29425</name>
</gene>